<dbReference type="KEGG" id="mrr:Moror_14710"/>
<accession>V2X6M3</accession>
<comment type="similarity">
    <text evidence="3">Belongs to the KTI12 family.</text>
</comment>
<evidence type="ECO:0000256" key="2">
    <source>
        <dbReference type="ARBA" id="ARBA00022840"/>
    </source>
</evidence>
<dbReference type="SUPFAM" id="SSF52540">
    <property type="entry name" value="P-loop containing nucleoside triphosphate hydrolases"/>
    <property type="match status" value="1"/>
</dbReference>
<dbReference type="Pfam" id="PF08433">
    <property type="entry name" value="KTI12"/>
    <property type="match status" value="1"/>
</dbReference>
<keyword evidence="2" id="KW-0067">ATP-binding</keyword>
<name>V2X6M3_MONRO</name>
<reference evidence="4 5" key="1">
    <citation type="journal article" date="2014" name="BMC Genomics">
        <title>Genome and secretome analysis of the hemibiotrophic fungal pathogen, Moniliophthora roreri, which causes frosty pod rot disease of cacao: mechanisms of the biotrophic and necrotrophic phases.</title>
        <authorList>
            <person name="Meinhardt L.W."/>
            <person name="Costa G.G.L."/>
            <person name="Thomazella D.P.T."/>
            <person name="Teixeira P.J.P.L."/>
            <person name="Carazzolle M.F."/>
            <person name="Schuster S.C."/>
            <person name="Carlson J.E."/>
            <person name="Guiltinan M.J."/>
            <person name="Mieczkowski P."/>
            <person name="Farmer A."/>
            <person name="Ramaraj T."/>
            <person name="Crozier J."/>
            <person name="Davis R.E."/>
            <person name="Shao J."/>
            <person name="Melnick R.L."/>
            <person name="Pereira G.A.G."/>
            <person name="Bailey B.A."/>
        </authorList>
    </citation>
    <scope>NUCLEOTIDE SEQUENCE [LARGE SCALE GENOMIC DNA]</scope>
    <source>
        <strain evidence="4 5">MCA 2997</strain>
    </source>
</reference>
<dbReference type="EMBL" id="AWSO01000647">
    <property type="protein sequence ID" value="ESK88436.1"/>
    <property type="molecule type" value="Genomic_DNA"/>
</dbReference>
<evidence type="ECO:0000313" key="5">
    <source>
        <dbReference type="Proteomes" id="UP000017559"/>
    </source>
</evidence>
<organism evidence="4 5">
    <name type="scientific">Moniliophthora roreri (strain MCA 2997)</name>
    <name type="common">Cocoa frosty pod rot fungus</name>
    <name type="synonym">Crinipellis roreri</name>
    <dbReference type="NCBI Taxonomy" id="1381753"/>
    <lineage>
        <taxon>Eukaryota</taxon>
        <taxon>Fungi</taxon>
        <taxon>Dikarya</taxon>
        <taxon>Basidiomycota</taxon>
        <taxon>Agaricomycotina</taxon>
        <taxon>Agaricomycetes</taxon>
        <taxon>Agaricomycetidae</taxon>
        <taxon>Agaricales</taxon>
        <taxon>Marasmiineae</taxon>
        <taxon>Marasmiaceae</taxon>
        <taxon>Moniliophthora</taxon>
    </lineage>
</organism>
<comment type="caution">
    <text evidence="4">The sequence shown here is derived from an EMBL/GenBank/DDBJ whole genome shotgun (WGS) entry which is preliminary data.</text>
</comment>
<keyword evidence="5" id="KW-1185">Reference proteome</keyword>
<dbReference type="Proteomes" id="UP000017559">
    <property type="component" value="Unassembled WGS sequence"/>
</dbReference>
<dbReference type="Gene3D" id="3.40.50.300">
    <property type="entry name" value="P-loop containing nucleotide triphosphate hydrolases"/>
    <property type="match status" value="1"/>
</dbReference>
<proteinExistence type="inferred from homology"/>
<dbReference type="PANTHER" id="PTHR12435">
    <property type="match status" value="1"/>
</dbReference>
<protein>
    <submittedName>
        <fullName evidence="4">Elongator complex associated protein kti2</fullName>
    </submittedName>
</protein>
<dbReference type="InterPro" id="IPR027417">
    <property type="entry name" value="P-loop_NTPase"/>
</dbReference>
<evidence type="ECO:0000313" key="4">
    <source>
        <dbReference type="EMBL" id="ESK88436.1"/>
    </source>
</evidence>
<gene>
    <name evidence="4" type="ORF">Moror_14710</name>
</gene>
<dbReference type="InterPro" id="IPR013641">
    <property type="entry name" value="KTI12/PSTK"/>
</dbReference>
<dbReference type="AlphaFoldDB" id="V2X6M3"/>
<dbReference type="OrthoDB" id="9972657at2759"/>
<evidence type="ECO:0000256" key="1">
    <source>
        <dbReference type="ARBA" id="ARBA00022741"/>
    </source>
</evidence>
<dbReference type="HOGENOM" id="CLU_027147_1_1_1"/>
<dbReference type="STRING" id="1381753.V2X6M3"/>
<sequence>MALITISGFPASGKSTRALQIKHFLDQKLAQHPTHAHLNVALISDDTLNLDRSVYDDSRSEKPARGALFTAMQRQMSSNTILIIDAPNYIKGFRYQMYCAARELKLRVCTVYVVAKEDQCREWNKSRTDGHEYSDETLENLFLRYEEPSSMVRWDSPLFTILWNEPDIPGVQIWEAVTSGNIKPPNSGTQAVAKAPTDALLTLEKTTLSIITAIMSEQSQRHTPGGQLVLLLSATLRLQITLPFRNLTLSELQRCKRQFVTVHKKAITLGTTEKGEVDWEEERVAEKFVSYLEENLKR</sequence>
<keyword evidence="1" id="KW-0547">Nucleotide-binding</keyword>
<evidence type="ECO:0000256" key="3">
    <source>
        <dbReference type="ARBA" id="ARBA00025768"/>
    </source>
</evidence>
<dbReference type="GO" id="GO:0005524">
    <property type="term" value="F:ATP binding"/>
    <property type="evidence" value="ECO:0007669"/>
    <property type="project" value="UniProtKB-KW"/>
</dbReference>